<keyword evidence="2" id="KW-0808">Transferase</keyword>
<protein>
    <submittedName>
        <fullName evidence="7">ADP-dependent glucokinase/phosphofructokinase</fullName>
    </submittedName>
</protein>
<reference evidence="7" key="1">
    <citation type="submission" date="2023-03" db="EMBL/GenBank/DDBJ databases">
        <title>MT1 and MT2 Draft Genomes of Novel Species.</title>
        <authorList>
            <person name="Venkateswaran K."/>
        </authorList>
    </citation>
    <scope>NUCLEOTIDE SEQUENCE</scope>
    <source>
        <strain evidence="7">F6_8S_P_1A</strain>
    </source>
</reference>
<dbReference type="Gene3D" id="3.30.1110.20">
    <property type="match status" value="1"/>
</dbReference>
<keyword evidence="3" id="KW-0479">Metal-binding</keyword>
<keyword evidence="5" id="KW-0460">Magnesium</keyword>
<dbReference type="PANTHER" id="PTHR21208:SF1">
    <property type="entry name" value="ADP-DEPENDENT GLUCOKINASE"/>
    <property type="match status" value="1"/>
</dbReference>
<dbReference type="Gene3D" id="3.40.1190.20">
    <property type="match status" value="1"/>
</dbReference>
<dbReference type="InterPro" id="IPR007666">
    <property type="entry name" value="ADP_PFK/GK"/>
</dbReference>
<comment type="caution">
    <text evidence="7">The sequence shown here is derived from an EMBL/GenBank/DDBJ whole genome shotgun (WGS) entry which is preliminary data.</text>
</comment>
<name>A0ABT8IXB4_9MICO</name>
<keyword evidence="1" id="KW-0963">Cytoplasm</keyword>
<organism evidence="7 8">
    <name type="scientific">Leifsonia virtsii</name>
    <dbReference type="NCBI Taxonomy" id="3035915"/>
    <lineage>
        <taxon>Bacteria</taxon>
        <taxon>Bacillati</taxon>
        <taxon>Actinomycetota</taxon>
        <taxon>Actinomycetes</taxon>
        <taxon>Micrococcales</taxon>
        <taxon>Microbacteriaceae</taxon>
        <taxon>Leifsonia</taxon>
    </lineage>
</organism>
<gene>
    <name evidence="7" type="ORF">P5G59_09890</name>
</gene>
<evidence type="ECO:0000313" key="7">
    <source>
        <dbReference type="EMBL" id="MDN4597453.1"/>
    </source>
</evidence>
<keyword evidence="6" id="KW-0324">Glycolysis</keyword>
<dbReference type="PANTHER" id="PTHR21208">
    <property type="entry name" value="ADP-DEPENDENT GLUCOKINASE"/>
    <property type="match status" value="1"/>
</dbReference>
<keyword evidence="8" id="KW-1185">Reference proteome</keyword>
<evidence type="ECO:0000256" key="1">
    <source>
        <dbReference type="ARBA" id="ARBA00022490"/>
    </source>
</evidence>
<sequence length="397" mass="41003">MAGDAVLGLGGTIDFELHWDAGALEAAAAAAGIASLTDGPPAVIDSERALVLSVLHHLRSGTGGEHFVESAEVIEAFAGRFGYRTTLGGTPVRAALAMSALGVGSTVHLVSIDDDVRRLLPPDVEYVCSAVEDSTDPHLIVQFPAGACIRLAGEEVVAPAANRLIYPCDLPNARLVLSERLPEVLAGARVFLISGLNSIQDPAILQARLAQLRDAVRVLPPGATVLYEDAAYHVPAFAAEVHAGLAPVLDVFSLNEDELMTAVGRPVDLRDAAEVAAAVEQLAQRLGVPAVVLHTRFFATAYGEGAERLRPFLEGGVAVSAARYAVGDGATRSEVEQLWSVGPRSAVGAAVAERLPQLGPFVAVPALDLSDVAHPTTIGLGDSFVGGAVAALVGVPV</sequence>
<proteinExistence type="predicted"/>
<dbReference type="InterPro" id="IPR029056">
    <property type="entry name" value="Ribokinase-like"/>
</dbReference>
<evidence type="ECO:0000256" key="2">
    <source>
        <dbReference type="ARBA" id="ARBA00022679"/>
    </source>
</evidence>
<evidence type="ECO:0000256" key="3">
    <source>
        <dbReference type="ARBA" id="ARBA00022723"/>
    </source>
</evidence>
<evidence type="ECO:0000256" key="6">
    <source>
        <dbReference type="ARBA" id="ARBA00023152"/>
    </source>
</evidence>
<dbReference type="RefSeq" id="WP_301218450.1">
    <property type="nucleotide sequence ID" value="NZ_JAROCB010000002.1"/>
</dbReference>
<evidence type="ECO:0000256" key="5">
    <source>
        <dbReference type="ARBA" id="ARBA00022842"/>
    </source>
</evidence>
<accession>A0ABT8IXB4</accession>
<dbReference type="Proteomes" id="UP001174210">
    <property type="component" value="Unassembled WGS sequence"/>
</dbReference>
<dbReference type="EMBL" id="JAROCB010000002">
    <property type="protein sequence ID" value="MDN4597453.1"/>
    <property type="molecule type" value="Genomic_DNA"/>
</dbReference>
<keyword evidence="4" id="KW-0418">Kinase</keyword>
<dbReference type="Pfam" id="PF04587">
    <property type="entry name" value="ADP_PFK_GK"/>
    <property type="match status" value="1"/>
</dbReference>
<dbReference type="SUPFAM" id="SSF53613">
    <property type="entry name" value="Ribokinase-like"/>
    <property type="match status" value="1"/>
</dbReference>
<evidence type="ECO:0000256" key="4">
    <source>
        <dbReference type="ARBA" id="ARBA00022777"/>
    </source>
</evidence>
<evidence type="ECO:0000313" key="8">
    <source>
        <dbReference type="Proteomes" id="UP001174210"/>
    </source>
</evidence>
<dbReference type="PROSITE" id="PS51255">
    <property type="entry name" value="ADPK"/>
    <property type="match status" value="1"/>
</dbReference>